<name>A0A1Z2XNA9_9FIRM</name>
<feature type="domain" description="Nudix hydrolase" evidence="3">
    <location>
        <begin position="9"/>
        <end position="149"/>
    </location>
</feature>
<proteinExistence type="predicted"/>
<sequence>MDCNFITAEGRFNFRAAAVIPHGGRLLGMRDEADSDHFHYLPGGRVHLNETMAEALQREIWEELGVSSRVVRPLWLRESIDGRTEPPYHGLEVYFLVELDWGALPSLEGHFNRVDTDGCRHFFQWLELGDSPDYIHPDFVQQSFPNLPERFTLITENSAVLPGGDVKFPTSEGLFNFRTAGIFVHNGLLLAMKEPNIDHYYLPGGRVRMNETMEEGLCREIGEELGLSARSVRPLWLCESFFVLGERPVHEIAMYYLAEMDWCGLPSLREEFTLADSDGEEHNYRWLTVEEVRSARIYPVPMQKHWPGLPGEFTFFSDVRDRRSL</sequence>
<dbReference type="Proteomes" id="UP000596035">
    <property type="component" value="Chromosome"/>
</dbReference>
<keyword evidence="2" id="KW-0378">Hydrolase</keyword>
<dbReference type="InterPro" id="IPR000086">
    <property type="entry name" value="NUDIX_hydrolase_dom"/>
</dbReference>
<evidence type="ECO:0000256" key="2">
    <source>
        <dbReference type="ARBA" id="ARBA00022801"/>
    </source>
</evidence>
<dbReference type="EMBL" id="CP021422">
    <property type="protein sequence ID" value="ASB39932.1"/>
    <property type="molecule type" value="Genomic_DNA"/>
</dbReference>
<dbReference type="Pfam" id="PF00293">
    <property type="entry name" value="NUDIX"/>
    <property type="match status" value="2"/>
</dbReference>
<evidence type="ECO:0000313" key="4">
    <source>
        <dbReference type="EMBL" id="ASB39932.1"/>
    </source>
</evidence>
<evidence type="ECO:0000256" key="1">
    <source>
        <dbReference type="ARBA" id="ARBA00001946"/>
    </source>
</evidence>
<evidence type="ECO:0000313" key="7">
    <source>
        <dbReference type="Proteomes" id="UP000596035"/>
    </source>
</evidence>
<dbReference type="GO" id="GO:0016787">
    <property type="term" value="F:hydrolase activity"/>
    <property type="evidence" value="ECO:0007669"/>
    <property type="project" value="UniProtKB-KW"/>
</dbReference>
<dbReference type="KEGG" id="amur:ADH66_04260"/>
<dbReference type="EMBL" id="CP065321">
    <property type="protein sequence ID" value="QQR29221.1"/>
    <property type="molecule type" value="Genomic_DNA"/>
</dbReference>
<dbReference type="Proteomes" id="UP000196710">
    <property type="component" value="Chromosome"/>
</dbReference>
<dbReference type="PROSITE" id="PS00893">
    <property type="entry name" value="NUDIX_BOX"/>
    <property type="match status" value="2"/>
</dbReference>
<dbReference type="CDD" id="cd04688">
    <property type="entry name" value="NUDIX_Hydrolase"/>
    <property type="match status" value="1"/>
</dbReference>
<evidence type="ECO:0000259" key="3">
    <source>
        <dbReference type="PROSITE" id="PS51462"/>
    </source>
</evidence>
<dbReference type="InterPro" id="IPR020084">
    <property type="entry name" value="NUDIX_hydrolase_CS"/>
</dbReference>
<dbReference type="PROSITE" id="PS51462">
    <property type="entry name" value="NUDIX"/>
    <property type="match status" value="2"/>
</dbReference>
<evidence type="ECO:0000313" key="5">
    <source>
        <dbReference type="EMBL" id="QQR29221.1"/>
    </source>
</evidence>
<evidence type="ECO:0000313" key="6">
    <source>
        <dbReference type="Proteomes" id="UP000196710"/>
    </source>
</evidence>
<dbReference type="RefSeq" id="WP_066535291.1">
    <property type="nucleotide sequence ID" value="NZ_CP021422.1"/>
</dbReference>
<reference evidence="4" key="1">
    <citation type="journal article" date="2017" name="Genome Announc.">
        <title>High-Quality Whole-Genome Sequences of the Oligo-Mouse-Microbiota Bacterial Community.</title>
        <authorList>
            <person name="Garzetti D."/>
            <person name="Brugiroux S."/>
            <person name="Bunk B."/>
            <person name="Pukall R."/>
            <person name="McCoy K.D."/>
            <person name="Macpherson A.J."/>
            <person name="Stecher B."/>
        </authorList>
    </citation>
    <scope>NUCLEOTIDE SEQUENCE</scope>
    <source>
        <strain evidence="4">KB18</strain>
    </source>
</reference>
<feature type="domain" description="Nudix hydrolase" evidence="3">
    <location>
        <begin position="167"/>
        <end position="313"/>
    </location>
</feature>
<dbReference type="SUPFAM" id="SSF55811">
    <property type="entry name" value="Nudix"/>
    <property type="match status" value="2"/>
</dbReference>
<dbReference type="PANTHER" id="PTHR43046:SF14">
    <property type="entry name" value="MUTT_NUDIX FAMILY PROTEIN"/>
    <property type="match status" value="1"/>
</dbReference>
<reference evidence="5 7" key="3">
    <citation type="submission" date="2020-11" db="EMBL/GenBank/DDBJ databases">
        <title>Closed and high quality bacterial genomes of the OMM12 community.</title>
        <authorList>
            <person name="Marbouty M."/>
            <person name="Lamy-Besnier Q."/>
            <person name="Debarbieux L."/>
            <person name="Koszul R."/>
        </authorList>
    </citation>
    <scope>NUCLEOTIDE SEQUENCE [LARGE SCALE GENOMIC DNA]</scope>
    <source>
        <strain evidence="5 7">KB18</strain>
    </source>
</reference>
<accession>A0A1Z2XNA9</accession>
<dbReference type="PANTHER" id="PTHR43046">
    <property type="entry name" value="GDP-MANNOSE MANNOSYL HYDROLASE"/>
    <property type="match status" value="1"/>
</dbReference>
<gene>
    <name evidence="4" type="ORF">ADH66_04260</name>
    <name evidence="5" type="ORF">I5Q82_14325</name>
</gene>
<organism evidence="5 7">
    <name type="scientific">Acutalibacter muris</name>
    <dbReference type="NCBI Taxonomy" id="1796620"/>
    <lineage>
        <taxon>Bacteria</taxon>
        <taxon>Bacillati</taxon>
        <taxon>Bacillota</taxon>
        <taxon>Clostridia</taxon>
        <taxon>Eubacteriales</taxon>
        <taxon>Acutalibacteraceae</taxon>
        <taxon>Acutalibacter</taxon>
    </lineage>
</organism>
<keyword evidence="6" id="KW-1185">Reference proteome</keyword>
<comment type="cofactor">
    <cofactor evidence="1">
        <name>Mg(2+)</name>
        <dbReference type="ChEBI" id="CHEBI:18420"/>
    </cofactor>
</comment>
<dbReference type="AlphaFoldDB" id="A0A1Z2XNA9"/>
<dbReference type="Gene3D" id="3.90.79.10">
    <property type="entry name" value="Nucleoside Triphosphate Pyrophosphohydrolase"/>
    <property type="match status" value="2"/>
</dbReference>
<dbReference type="InterPro" id="IPR015797">
    <property type="entry name" value="NUDIX_hydrolase-like_dom_sf"/>
</dbReference>
<reference evidence="6" key="2">
    <citation type="submission" date="2017-05" db="EMBL/GenBank/DDBJ databases">
        <title>Improved OligoMM genomes.</title>
        <authorList>
            <person name="Garzetti D."/>
        </authorList>
    </citation>
    <scope>NUCLEOTIDE SEQUENCE [LARGE SCALE GENOMIC DNA]</scope>
    <source>
        <strain evidence="6">KB18</strain>
    </source>
</reference>
<protein>
    <submittedName>
        <fullName evidence="5">NUDIX domain-containing protein</fullName>
    </submittedName>
</protein>